<reference evidence="2 3" key="1">
    <citation type="submission" date="2019-08" db="EMBL/GenBank/DDBJ databases">
        <title>Actinomadura sp. nov. CYP1-5 isolated from mountain soil.</title>
        <authorList>
            <person name="Songsumanus A."/>
            <person name="Kuncharoen N."/>
            <person name="Kudo T."/>
            <person name="Yuki M."/>
            <person name="Igarashi Y."/>
            <person name="Tanasupawat S."/>
        </authorList>
    </citation>
    <scope>NUCLEOTIDE SEQUENCE [LARGE SCALE GENOMIC DNA]</scope>
    <source>
        <strain evidence="2 3">CYP1-5</strain>
    </source>
</reference>
<organism evidence="2 3">
    <name type="scientific">Actinomadura decatromicini</name>
    <dbReference type="NCBI Taxonomy" id="2604572"/>
    <lineage>
        <taxon>Bacteria</taxon>
        <taxon>Bacillati</taxon>
        <taxon>Actinomycetota</taxon>
        <taxon>Actinomycetes</taxon>
        <taxon>Streptosporangiales</taxon>
        <taxon>Thermomonosporaceae</taxon>
        <taxon>Actinomadura</taxon>
    </lineage>
</organism>
<gene>
    <name evidence="2" type="ORF">FXF68_31390</name>
</gene>
<proteinExistence type="predicted"/>
<name>A0A5D3FBB8_9ACTN</name>
<dbReference type="RefSeq" id="WP_148765590.1">
    <property type="nucleotide sequence ID" value="NZ_VSRQ01000007.1"/>
</dbReference>
<sequence length="159" mass="16783">MSHPRPCEGCGRQASVDTWTVAVEVPLSLPADMRHDLFSMIAAAVSRWEPDDRDGWDADVSGYPTADSLRAWEALAAAERVRALATAAQEKAANGPGFMLGGVPFPARVPAADVLAALDQPEATPPAEHTGGNAEDCPACSGRRDLPYPFICPGPEETT</sequence>
<dbReference type="AlphaFoldDB" id="A0A5D3FBB8"/>
<accession>A0A5D3FBB8</accession>
<evidence type="ECO:0000256" key="1">
    <source>
        <dbReference type="SAM" id="MobiDB-lite"/>
    </source>
</evidence>
<dbReference type="Proteomes" id="UP000323505">
    <property type="component" value="Unassembled WGS sequence"/>
</dbReference>
<keyword evidence="3" id="KW-1185">Reference proteome</keyword>
<evidence type="ECO:0000313" key="3">
    <source>
        <dbReference type="Proteomes" id="UP000323505"/>
    </source>
</evidence>
<protein>
    <submittedName>
        <fullName evidence="2">Uncharacterized protein</fullName>
    </submittedName>
</protein>
<dbReference type="EMBL" id="VSRQ01000007">
    <property type="protein sequence ID" value="TYK45184.1"/>
    <property type="molecule type" value="Genomic_DNA"/>
</dbReference>
<comment type="caution">
    <text evidence="2">The sequence shown here is derived from an EMBL/GenBank/DDBJ whole genome shotgun (WGS) entry which is preliminary data.</text>
</comment>
<evidence type="ECO:0000313" key="2">
    <source>
        <dbReference type="EMBL" id="TYK45184.1"/>
    </source>
</evidence>
<feature type="region of interest" description="Disordered" evidence="1">
    <location>
        <begin position="122"/>
        <end position="159"/>
    </location>
</feature>